<sequence>MIRLLRVPRPIYCLVSRRFSAVDNLAPRPLHACALSFPHATATLICSGLLANGSWKLRTSRPNTHLSRTVRHQQGCMRLSILSLSTCWRPHAFDWLMEEIP</sequence>
<gene>
    <name evidence="1" type="ORF">CONLIGDRAFT_132426</name>
</gene>
<evidence type="ECO:0000313" key="1">
    <source>
        <dbReference type="EMBL" id="OIW23509.1"/>
    </source>
</evidence>
<dbReference type="Proteomes" id="UP000182658">
    <property type="component" value="Unassembled WGS sequence"/>
</dbReference>
<reference evidence="1 2" key="1">
    <citation type="submission" date="2016-10" db="EMBL/GenBank/DDBJ databases">
        <title>Draft genome sequence of Coniochaeta ligniaria NRRL30616, a lignocellulolytic fungus for bioabatement of inhibitors in plant biomass hydrolysates.</title>
        <authorList>
            <consortium name="DOE Joint Genome Institute"/>
            <person name="Jimenez D.J."/>
            <person name="Hector R.E."/>
            <person name="Riley R."/>
            <person name="Sun H."/>
            <person name="Grigoriev I.V."/>
            <person name="Van Elsas J.D."/>
            <person name="Nichols N.N."/>
        </authorList>
    </citation>
    <scope>NUCLEOTIDE SEQUENCE [LARGE SCALE GENOMIC DNA]</scope>
    <source>
        <strain evidence="1 2">NRRL 30616</strain>
    </source>
</reference>
<accession>A0A1J7I7X0</accession>
<protein>
    <submittedName>
        <fullName evidence="1">Uncharacterized protein</fullName>
    </submittedName>
</protein>
<dbReference type="EMBL" id="KV875106">
    <property type="protein sequence ID" value="OIW23509.1"/>
    <property type="molecule type" value="Genomic_DNA"/>
</dbReference>
<dbReference type="InParanoid" id="A0A1J7I7X0"/>
<proteinExistence type="predicted"/>
<keyword evidence="2" id="KW-1185">Reference proteome</keyword>
<dbReference type="AlphaFoldDB" id="A0A1J7I7X0"/>
<organism evidence="1 2">
    <name type="scientific">Coniochaeta ligniaria NRRL 30616</name>
    <dbReference type="NCBI Taxonomy" id="1408157"/>
    <lineage>
        <taxon>Eukaryota</taxon>
        <taxon>Fungi</taxon>
        <taxon>Dikarya</taxon>
        <taxon>Ascomycota</taxon>
        <taxon>Pezizomycotina</taxon>
        <taxon>Sordariomycetes</taxon>
        <taxon>Sordariomycetidae</taxon>
        <taxon>Coniochaetales</taxon>
        <taxon>Coniochaetaceae</taxon>
        <taxon>Coniochaeta</taxon>
    </lineage>
</organism>
<name>A0A1J7I7X0_9PEZI</name>
<evidence type="ECO:0000313" key="2">
    <source>
        <dbReference type="Proteomes" id="UP000182658"/>
    </source>
</evidence>